<gene>
    <name evidence="2" type="ORF">I41_32390</name>
</gene>
<dbReference type="OrthoDB" id="8021366at2"/>
<feature type="domain" description="Helix-turn-helix" evidence="1">
    <location>
        <begin position="13"/>
        <end position="58"/>
    </location>
</feature>
<dbReference type="GO" id="GO:0003677">
    <property type="term" value="F:DNA binding"/>
    <property type="evidence" value="ECO:0007669"/>
    <property type="project" value="InterPro"/>
</dbReference>
<dbReference type="InterPro" id="IPR010093">
    <property type="entry name" value="SinI_DNA-bd"/>
</dbReference>
<name>A0A517U0B6_9BACT</name>
<dbReference type="Pfam" id="PF12728">
    <property type="entry name" value="HTH_17"/>
    <property type="match status" value="1"/>
</dbReference>
<sequence length="61" mass="6836">MESKTGKKLMRKPEVANRLGVGERQVNYLVTKGKLRAIKFGHAVRYEPADVEALRASRAPL</sequence>
<protein>
    <submittedName>
        <fullName evidence="2">Helix-turn-helix domain protein</fullName>
    </submittedName>
</protein>
<dbReference type="KEGG" id="llh:I41_32390"/>
<dbReference type="SUPFAM" id="SSF46955">
    <property type="entry name" value="Putative DNA-binding domain"/>
    <property type="match status" value="1"/>
</dbReference>
<dbReference type="InterPro" id="IPR041657">
    <property type="entry name" value="HTH_17"/>
</dbReference>
<evidence type="ECO:0000259" key="1">
    <source>
        <dbReference type="Pfam" id="PF12728"/>
    </source>
</evidence>
<evidence type="ECO:0000313" key="2">
    <source>
        <dbReference type="EMBL" id="QDT74045.1"/>
    </source>
</evidence>
<dbReference type="NCBIfam" id="TIGR01764">
    <property type="entry name" value="excise"/>
    <property type="match status" value="1"/>
</dbReference>
<dbReference type="EMBL" id="CP036339">
    <property type="protein sequence ID" value="QDT74045.1"/>
    <property type="molecule type" value="Genomic_DNA"/>
</dbReference>
<dbReference type="RefSeq" id="WP_145433840.1">
    <property type="nucleotide sequence ID" value="NZ_CP036339.1"/>
</dbReference>
<dbReference type="Proteomes" id="UP000317909">
    <property type="component" value="Chromosome"/>
</dbReference>
<organism evidence="2 3">
    <name type="scientific">Lacipirellula limnantheis</name>
    <dbReference type="NCBI Taxonomy" id="2528024"/>
    <lineage>
        <taxon>Bacteria</taxon>
        <taxon>Pseudomonadati</taxon>
        <taxon>Planctomycetota</taxon>
        <taxon>Planctomycetia</taxon>
        <taxon>Pirellulales</taxon>
        <taxon>Lacipirellulaceae</taxon>
        <taxon>Lacipirellula</taxon>
    </lineage>
</organism>
<evidence type="ECO:0000313" key="3">
    <source>
        <dbReference type="Proteomes" id="UP000317909"/>
    </source>
</evidence>
<accession>A0A517U0B6</accession>
<reference evidence="2 3" key="1">
    <citation type="submission" date="2019-02" db="EMBL/GenBank/DDBJ databases">
        <title>Deep-cultivation of Planctomycetes and their phenomic and genomic characterization uncovers novel biology.</title>
        <authorList>
            <person name="Wiegand S."/>
            <person name="Jogler M."/>
            <person name="Boedeker C."/>
            <person name="Pinto D."/>
            <person name="Vollmers J."/>
            <person name="Rivas-Marin E."/>
            <person name="Kohn T."/>
            <person name="Peeters S.H."/>
            <person name="Heuer A."/>
            <person name="Rast P."/>
            <person name="Oberbeckmann S."/>
            <person name="Bunk B."/>
            <person name="Jeske O."/>
            <person name="Meyerdierks A."/>
            <person name="Storesund J.E."/>
            <person name="Kallscheuer N."/>
            <person name="Luecker S."/>
            <person name="Lage O.M."/>
            <person name="Pohl T."/>
            <person name="Merkel B.J."/>
            <person name="Hornburger P."/>
            <person name="Mueller R.-W."/>
            <person name="Bruemmer F."/>
            <person name="Labrenz M."/>
            <person name="Spormann A.M."/>
            <person name="Op den Camp H."/>
            <person name="Overmann J."/>
            <person name="Amann R."/>
            <person name="Jetten M.S.M."/>
            <person name="Mascher T."/>
            <person name="Medema M.H."/>
            <person name="Devos D.P."/>
            <person name="Kaster A.-K."/>
            <person name="Ovreas L."/>
            <person name="Rohde M."/>
            <person name="Galperin M.Y."/>
            <person name="Jogler C."/>
        </authorList>
    </citation>
    <scope>NUCLEOTIDE SEQUENCE [LARGE SCALE GENOMIC DNA]</scope>
    <source>
        <strain evidence="2 3">I41</strain>
    </source>
</reference>
<dbReference type="AlphaFoldDB" id="A0A517U0B6"/>
<keyword evidence="3" id="KW-1185">Reference proteome</keyword>
<proteinExistence type="predicted"/>
<dbReference type="InterPro" id="IPR009061">
    <property type="entry name" value="DNA-bd_dom_put_sf"/>
</dbReference>